<keyword evidence="3" id="KW-0378">Hydrolase</keyword>
<dbReference type="Proteomes" id="UP001596415">
    <property type="component" value="Unassembled WGS sequence"/>
</dbReference>
<protein>
    <submittedName>
        <fullName evidence="3">Endonuclease/exonuclease/phosphatase family protein</fullName>
    </submittedName>
</protein>
<evidence type="ECO:0000256" key="1">
    <source>
        <dbReference type="SAM" id="Phobius"/>
    </source>
</evidence>
<feature type="transmembrane region" description="Helical" evidence="1">
    <location>
        <begin position="35"/>
        <end position="53"/>
    </location>
</feature>
<keyword evidence="3" id="KW-0255">Endonuclease</keyword>
<keyword evidence="1" id="KW-0812">Transmembrane</keyword>
<dbReference type="RefSeq" id="WP_380217077.1">
    <property type="nucleotide sequence ID" value="NZ_JBHTBN010000002.1"/>
</dbReference>
<evidence type="ECO:0000259" key="2">
    <source>
        <dbReference type="Pfam" id="PF03372"/>
    </source>
</evidence>
<dbReference type="Gene3D" id="3.60.10.10">
    <property type="entry name" value="Endonuclease/exonuclease/phosphatase"/>
    <property type="match status" value="1"/>
</dbReference>
<dbReference type="InterPro" id="IPR005135">
    <property type="entry name" value="Endo/exonuclease/phosphatase"/>
</dbReference>
<feature type="transmembrane region" description="Helical" evidence="1">
    <location>
        <begin position="65"/>
        <end position="84"/>
    </location>
</feature>
<gene>
    <name evidence="3" type="ORF">ACFQO1_06005</name>
</gene>
<dbReference type="SUPFAM" id="SSF56219">
    <property type="entry name" value="DNase I-like"/>
    <property type="match status" value="1"/>
</dbReference>
<dbReference type="GO" id="GO:0004519">
    <property type="term" value="F:endonuclease activity"/>
    <property type="evidence" value="ECO:0007669"/>
    <property type="project" value="UniProtKB-KW"/>
</dbReference>
<dbReference type="Pfam" id="PF03372">
    <property type="entry name" value="Exo_endo_phos"/>
    <property type="match status" value="1"/>
</dbReference>
<comment type="caution">
    <text evidence="3">The sequence shown here is derived from an EMBL/GenBank/DDBJ whole genome shotgun (WGS) entry which is preliminary data.</text>
</comment>
<dbReference type="EMBL" id="JBHTBN010000002">
    <property type="protein sequence ID" value="MFC7357231.1"/>
    <property type="molecule type" value="Genomic_DNA"/>
</dbReference>
<feature type="transmembrane region" description="Helical" evidence="1">
    <location>
        <begin position="7"/>
        <end position="29"/>
    </location>
</feature>
<keyword evidence="3" id="KW-0540">Nuclease</keyword>
<dbReference type="InterPro" id="IPR036691">
    <property type="entry name" value="Endo/exonu/phosph_ase_sf"/>
</dbReference>
<evidence type="ECO:0000313" key="4">
    <source>
        <dbReference type="Proteomes" id="UP001596415"/>
    </source>
</evidence>
<keyword evidence="4" id="KW-1185">Reference proteome</keyword>
<accession>A0ABW2MWV0</accession>
<name>A0ABW2MWV0_9FLAO</name>
<evidence type="ECO:0000313" key="3">
    <source>
        <dbReference type="EMBL" id="MFC7357231.1"/>
    </source>
</evidence>
<organism evidence="3 4">
    <name type="scientific">Jejudonia soesokkakensis</name>
    <dbReference type="NCBI Taxonomy" id="1323432"/>
    <lineage>
        <taxon>Bacteria</taxon>
        <taxon>Pseudomonadati</taxon>
        <taxon>Bacteroidota</taxon>
        <taxon>Flavobacteriia</taxon>
        <taxon>Flavobacteriales</taxon>
        <taxon>Flavobacteriaceae</taxon>
        <taxon>Jejudonia</taxon>
    </lineage>
</organism>
<keyword evidence="1" id="KW-0472">Membrane</keyword>
<sequence length="360" mass="41731">MKLKTALQIFGGISVLLTLFRFISADYWWVRIFDFPHVQLTVLSVIAFLVYFFKFDFKWRNDYIFAGVLLICMIYQFSRIYIYTPIAPTEIADSEIHTPDKQLSFFTANVLQKNKKHELLLAEMQTYDADILIFTETDETWKNAITKALPSAYTYKVEAPLPNTYGMLVYSKLELINPEVKFQVDDSIPSVHTKVRLRSGDVVQLYSIHPTPPMPQHNPMSTERDKEMMLTAEEALHSDIPVLTVGDFNDVAWSQTTRLFQRISGLLDPRKGRGLYNTFNAKNWLMRWPLDHVFVGPEFRLVTLKKGDDINSDHFPMYVKLSFEPEIAAVQKLKPPTKQEIEDAEEQMNGKANIEIRMNN</sequence>
<feature type="domain" description="Endonuclease/exonuclease/phosphatase" evidence="2">
    <location>
        <begin position="107"/>
        <end position="314"/>
    </location>
</feature>
<reference evidence="4" key="1">
    <citation type="journal article" date="2019" name="Int. J. Syst. Evol. Microbiol.">
        <title>The Global Catalogue of Microorganisms (GCM) 10K type strain sequencing project: providing services to taxonomists for standard genome sequencing and annotation.</title>
        <authorList>
            <consortium name="The Broad Institute Genomics Platform"/>
            <consortium name="The Broad Institute Genome Sequencing Center for Infectious Disease"/>
            <person name="Wu L."/>
            <person name="Ma J."/>
        </authorList>
    </citation>
    <scope>NUCLEOTIDE SEQUENCE [LARGE SCALE GENOMIC DNA]</scope>
    <source>
        <strain evidence="4">CGMCC 1.16306</strain>
    </source>
</reference>
<proteinExistence type="predicted"/>
<keyword evidence="1" id="KW-1133">Transmembrane helix</keyword>